<comment type="caution">
    <text evidence="3">The sequence shown here is derived from an EMBL/GenBank/DDBJ whole genome shotgun (WGS) entry which is preliminary data.</text>
</comment>
<organism evidence="3 4">
    <name type="scientific">Jeotgalibacillus terrae</name>
    <dbReference type="NCBI Taxonomy" id="587735"/>
    <lineage>
        <taxon>Bacteria</taxon>
        <taxon>Bacillati</taxon>
        <taxon>Bacillota</taxon>
        <taxon>Bacilli</taxon>
        <taxon>Bacillales</taxon>
        <taxon>Caryophanaceae</taxon>
        <taxon>Jeotgalibacillus</taxon>
    </lineage>
</organism>
<evidence type="ECO:0000256" key="2">
    <source>
        <dbReference type="SAM" id="Phobius"/>
    </source>
</evidence>
<keyword evidence="2" id="KW-0472">Membrane</keyword>
<name>A0ABW5ZHT5_9BACL</name>
<protein>
    <submittedName>
        <fullName evidence="3">PilN domain-containing protein</fullName>
    </submittedName>
</protein>
<evidence type="ECO:0000256" key="1">
    <source>
        <dbReference type="SAM" id="Coils"/>
    </source>
</evidence>
<keyword evidence="2" id="KW-1133">Transmembrane helix</keyword>
<keyword evidence="4" id="KW-1185">Reference proteome</keyword>
<proteinExistence type="predicted"/>
<keyword evidence="2" id="KW-0812">Transmembrane</keyword>
<evidence type="ECO:0000313" key="4">
    <source>
        <dbReference type="Proteomes" id="UP001597561"/>
    </source>
</evidence>
<feature type="coiled-coil region" evidence="1">
    <location>
        <begin position="41"/>
        <end position="75"/>
    </location>
</feature>
<evidence type="ECO:0000313" key="3">
    <source>
        <dbReference type="EMBL" id="MFD2912519.1"/>
    </source>
</evidence>
<dbReference type="RefSeq" id="WP_204729000.1">
    <property type="nucleotide sequence ID" value="NZ_JAFBDK010000006.1"/>
</dbReference>
<dbReference type="Proteomes" id="UP001597561">
    <property type="component" value="Unassembled WGS sequence"/>
</dbReference>
<dbReference type="EMBL" id="JBHUPG010000022">
    <property type="protein sequence ID" value="MFD2912519.1"/>
    <property type="molecule type" value="Genomic_DNA"/>
</dbReference>
<keyword evidence="1" id="KW-0175">Coiled coil</keyword>
<feature type="transmembrane region" description="Helical" evidence="2">
    <location>
        <begin position="21"/>
        <end position="42"/>
    </location>
</feature>
<reference evidence="4" key="1">
    <citation type="journal article" date="2019" name="Int. J. Syst. Evol. Microbiol.">
        <title>The Global Catalogue of Microorganisms (GCM) 10K type strain sequencing project: providing services to taxonomists for standard genome sequencing and annotation.</title>
        <authorList>
            <consortium name="The Broad Institute Genomics Platform"/>
            <consortium name="The Broad Institute Genome Sequencing Center for Infectious Disease"/>
            <person name="Wu L."/>
            <person name="Ma J."/>
        </authorList>
    </citation>
    <scope>NUCLEOTIDE SEQUENCE [LARGE SCALE GENOMIC DNA]</scope>
    <source>
        <strain evidence="4">KCTC 13528</strain>
    </source>
</reference>
<gene>
    <name evidence="3" type="ORF">ACFS5P_11595</name>
</gene>
<accession>A0ABW5ZHT5</accession>
<sequence>MNQISINLLPKKQKKQRFRKVFILPILAAFILLTASIFVIQWSKNEELARIESQLEQAEQEKLLLEQQNMNNQSTGDIDRLESAIAFMEEYPIPTVEVLNHFTELLPERGFFESFQYTDTGLITLTVQFDMSREAAFYLHQLEQSEKVSEVSLQSIVAEEVDALEEASENLLPRYIAQYTIMLNQQLVREENEVE</sequence>